<dbReference type="InterPro" id="IPR014001">
    <property type="entry name" value="Helicase_ATP-bd"/>
</dbReference>
<reference evidence="9 10" key="2">
    <citation type="submission" date="2025-04" db="UniProtKB">
        <authorList>
            <consortium name="RefSeq"/>
        </authorList>
    </citation>
    <scope>IDENTIFICATION</scope>
    <source>
        <strain evidence="9 10">S238N-H82</strain>
        <tissue evidence="9 10">Testes</tissue>
    </source>
</reference>
<accession>A0A9J7N769</accession>
<sequence length="283" mass="32176">MSVTSQVIAYVSDMAALENGNDIVLGTPDSVNNIVNQLLPLNTLSGVKTLVLYEADEMFTRGFKDHIYDIFKRMPAQAQVILLSATMPMDVLQFTSRVMREPVNVMVKAEEGMTLEGNKLKQFYVKVEREEHKLEALCDLLPLLNTTQAVVFCNMPRKLDWLAERMSARGITVSATHHDMSQEERDLTLQEFRSGSSRVLITTEQLAREIRQSRISCPTIINYDLPSNPENYITRVGGSDVLRRRIAVNLMVDGEERMLRDIEQKHNTHIDEMPMNVQGLMSM</sequence>
<evidence type="ECO:0000313" key="11">
    <source>
        <dbReference type="RefSeq" id="XP_035692376.1"/>
    </source>
</evidence>
<dbReference type="InterPro" id="IPR001650">
    <property type="entry name" value="Helicase_C-like"/>
</dbReference>
<evidence type="ECO:0000256" key="3">
    <source>
        <dbReference type="ARBA" id="ARBA00022801"/>
    </source>
</evidence>
<proteinExistence type="predicted"/>
<keyword evidence="8" id="KW-1185">Reference proteome</keyword>
<keyword evidence="2" id="KW-0547">Nucleotide-binding</keyword>
<dbReference type="GO" id="GO:0003724">
    <property type="term" value="F:RNA helicase activity"/>
    <property type="evidence" value="ECO:0007669"/>
    <property type="project" value="UniProtKB-EC"/>
</dbReference>
<evidence type="ECO:0000256" key="1">
    <source>
        <dbReference type="ARBA" id="ARBA00012552"/>
    </source>
</evidence>
<feature type="domain" description="Helicase ATP-binding" evidence="6">
    <location>
        <begin position="1"/>
        <end position="105"/>
    </location>
</feature>
<dbReference type="KEGG" id="bfo:118426889"/>
<name>A0A9J7N769_BRAFL</name>
<evidence type="ECO:0000256" key="4">
    <source>
        <dbReference type="ARBA" id="ARBA00022806"/>
    </source>
</evidence>
<dbReference type="PROSITE" id="PS51192">
    <property type="entry name" value="HELICASE_ATP_BIND_1"/>
    <property type="match status" value="1"/>
</dbReference>
<evidence type="ECO:0000313" key="8">
    <source>
        <dbReference type="Proteomes" id="UP000001554"/>
    </source>
</evidence>
<dbReference type="Pfam" id="PF00271">
    <property type="entry name" value="Helicase_C"/>
    <property type="match status" value="1"/>
</dbReference>
<dbReference type="SUPFAM" id="SSF52540">
    <property type="entry name" value="P-loop containing nucleoside triphosphate hydrolases"/>
    <property type="match status" value="1"/>
</dbReference>
<evidence type="ECO:0000313" key="10">
    <source>
        <dbReference type="RefSeq" id="XP_035692375.1"/>
    </source>
</evidence>
<dbReference type="AlphaFoldDB" id="A0A9J7N769"/>
<keyword evidence="3" id="KW-0378">Hydrolase</keyword>
<dbReference type="Gene3D" id="3.40.50.300">
    <property type="entry name" value="P-loop containing nucleotide triphosphate hydrolases"/>
    <property type="match status" value="2"/>
</dbReference>
<organism evidence="8 10">
    <name type="scientific">Branchiostoma floridae</name>
    <name type="common">Florida lancelet</name>
    <name type="synonym">Amphioxus</name>
    <dbReference type="NCBI Taxonomy" id="7739"/>
    <lineage>
        <taxon>Eukaryota</taxon>
        <taxon>Metazoa</taxon>
        <taxon>Chordata</taxon>
        <taxon>Cephalochordata</taxon>
        <taxon>Leptocardii</taxon>
        <taxon>Amphioxiformes</taxon>
        <taxon>Branchiostomatidae</taxon>
        <taxon>Branchiostoma</taxon>
    </lineage>
</organism>
<dbReference type="PROSITE" id="PS51194">
    <property type="entry name" value="HELICASE_CTER"/>
    <property type="match status" value="1"/>
</dbReference>
<keyword evidence="4" id="KW-0347">Helicase</keyword>
<dbReference type="GO" id="GO:0003676">
    <property type="term" value="F:nucleic acid binding"/>
    <property type="evidence" value="ECO:0007669"/>
    <property type="project" value="InterPro"/>
</dbReference>
<dbReference type="CDD" id="cd18787">
    <property type="entry name" value="SF2_C_DEAD"/>
    <property type="match status" value="1"/>
</dbReference>
<dbReference type="Pfam" id="PF00270">
    <property type="entry name" value="DEAD"/>
    <property type="match status" value="1"/>
</dbReference>
<dbReference type="GeneID" id="118426889"/>
<dbReference type="InterPro" id="IPR027417">
    <property type="entry name" value="P-loop_NTPase"/>
</dbReference>
<dbReference type="InterPro" id="IPR011545">
    <property type="entry name" value="DEAD/DEAH_box_helicase_dom"/>
</dbReference>
<evidence type="ECO:0000256" key="2">
    <source>
        <dbReference type="ARBA" id="ARBA00022741"/>
    </source>
</evidence>
<evidence type="ECO:0000259" key="6">
    <source>
        <dbReference type="PROSITE" id="PS51192"/>
    </source>
</evidence>
<dbReference type="GO" id="GO:0005524">
    <property type="term" value="F:ATP binding"/>
    <property type="evidence" value="ECO:0007669"/>
    <property type="project" value="UniProtKB-KW"/>
</dbReference>
<dbReference type="PANTHER" id="PTHR47958">
    <property type="entry name" value="ATP-DEPENDENT RNA HELICASE DBP3"/>
    <property type="match status" value="1"/>
</dbReference>
<dbReference type="EC" id="3.6.4.13" evidence="1"/>
<evidence type="ECO:0000259" key="7">
    <source>
        <dbReference type="PROSITE" id="PS51194"/>
    </source>
</evidence>
<feature type="domain" description="Helicase C-terminal" evidence="7">
    <location>
        <begin position="119"/>
        <end position="281"/>
    </location>
</feature>
<evidence type="ECO:0000313" key="9">
    <source>
        <dbReference type="RefSeq" id="XP_035692374.1"/>
    </source>
</evidence>
<dbReference type="Proteomes" id="UP000001554">
    <property type="component" value="Chromosome 12"/>
</dbReference>
<gene>
    <name evidence="9 10 11" type="primary">LOC118426889</name>
</gene>
<reference evidence="8" key="1">
    <citation type="journal article" date="2020" name="Nat. Ecol. Evol.">
        <title>Deeply conserved synteny resolves early events in vertebrate evolution.</title>
        <authorList>
            <person name="Simakov O."/>
            <person name="Marletaz F."/>
            <person name="Yue J.X."/>
            <person name="O'Connell B."/>
            <person name="Jenkins J."/>
            <person name="Brandt A."/>
            <person name="Calef R."/>
            <person name="Tung C.H."/>
            <person name="Huang T.K."/>
            <person name="Schmutz J."/>
            <person name="Satoh N."/>
            <person name="Yu J.K."/>
            <person name="Putnam N.H."/>
            <person name="Green R.E."/>
            <person name="Rokhsar D.S."/>
        </authorList>
    </citation>
    <scope>NUCLEOTIDE SEQUENCE [LARGE SCALE GENOMIC DNA]</scope>
    <source>
        <strain evidence="8">S238N-H82</strain>
    </source>
</reference>
<dbReference type="GO" id="GO:0016787">
    <property type="term" value="F:hydrolase activity"/>
    <property type="evidence" value="ECO:0007669"/>
    <property type="project" value="UniProtKB-KW"/>
</dbReference>
<keyword evidence="5" id="KW-0067">ATP-binding</keyword>
<dbReference type="OrthoDB" id="10265785at2759"/>
<dbReference type="RefSeq" id="XP_035692375.1">
    <property type="nucleotide sequence ID" value="XM_035836482.1"/>
</dbReference>
<dbReference type="SMART" id="SM00490">
    <property type="entry name" value="HELICc"/>
    <property type="match status" value="1"/>
</dbReference>
<dbReference type="RefSeq" id="XP_035692374.1">
    <property type="nucleotide sequence ID" value="XM_035836481.1"/>
</dbReference>
<dbReference type="RefSeq" id="XP_035692376.1">
    <property type="nucleotide sequence ID" value="XM_035836483.1"/>
</dbReference>
<protein>
    <recommendedName>
        <fullName evidence="1">RNA helicase</fullName>
        <ecNumber evidence="1">3.6.4.13</ecNumber>
    </recommendedName>
</protein>
<evidence type="ECO:0000256" key="5">
    <source>
        <dbReference type="ARBA" id="ARBA00022840"/>
    </source>
</evidence>